<evidence type="ECO:0000313" key="2">
    <source>
        <dbReference type="EMBL" id="MBK1713251.1"/>
    </source>
</evidence>
<name>A0ABS1DVV5_RUBGE</name>
<dbReference type="Proteomes" id="UP001041814">
    <property type="component" value="Unassembled WGS sequence"/>
</dbReference>
<reference evidence="2" key="1">
    <citation type="submission" date="2017-08" db="EMBL/GenBank/DDBJ databases">
        <authorList>
            <person name="Imhoff J.F."/>
            <person name="Rahn T."/>
            <person name="Kuenzel S."/>
            <person name="Neulinger S.C."/>
        </authorList>
    </citation>
    <scope>NUCLEOTIDE SEQUENCE</scope>
    <source>
        <strain evidence="2">IM 151</strain>
    </source>
</reference>
<feature type="chain" id="PRO_5046030614" evidence="1">
    <location>
        <begin position="23"/>
        <end position="146"/>
    </location>
</feature>
<dbReference type="RefSeq" id="WP_200378638.1">
    <property type="nucleotide sequence ID" value="NZ_NRRU01000034.1"/>
</dbReference>
<protein>
    <submittedName>
        <fullName evidence="2">Uncharacterized protein</fullName>
    </submittedName>
</protein>
<dbReference type="EMBL" id="NRRU01000034">
    <property type="protein sequence ID" value="MBK1713251.1"/>
    <property type="molecule type" value="Genomic_DNA"/>
</dbReference>
<accession>A0ABS1DVV5</accession>
<organism evidence="2 3">
    <name type="scientific">Rubrivivax gelatinosus</name>
    <name type="common">Rhodocyclus gelatinosus</name>
    <name type="synonym">Rhodopseudomonas gelatinosa</name>
    <dbReference type="NCBI Taxonomy" id="28068"/>
    <lineage>
        <taxon>Bacteria</taxon>
        <taxon>Pseudomonadati</taxon>
        <taxon>Pseudomonadota</taxon>
        <taxon>Betaproteobacteria</taxon>
        <taxon>Burkholderiales</taxon>
        <taxon>Sphaerotilaceae</taxon>
        <taxon>Rubrivivax</taxon>
    </lineage>
</organism>
<reference evidence="2" key="2">
    <citation type="journal article" date="2020" name="Microorganisms">
        <title>Osmotic Adaptation and Compatible Solute Biosynthesis of Phototrophic Bacteria as Revealed from Genome Analyses.</title>
        <authorList>
            <person name="Imhoff J.F."/>
            <person name="Rahn T."/>
            <person name="Kunzel S."/>
            <person name="Keller A."/>
            <person name="Neulinger S.C."/>
        </authorList>
    </citation>
    <scope>NUCLEOTIDE SEQUENCE</scope>
    <source>
        <strain evidence="2">IM 151</strain>
    </source>
</reference>
<proteinExistence type="predicted"/>
<evidence type="ECO:0000313" key="3">
    <source>
        <dbReference type="Proteomes" id="UP001041814"/>
    </source>
</evidence>
<comment type="caution">
    <text evidence="2">The sequence shown here is derived from an EMBL/GenBank/DDBJ whole genome shotgun (WGS) entry which is preliminary data.</text>
</comment>
<feature type="signal peptide" evidence="1">
    <location>
        <begin position="1"/>
        <end position="22"/>
    </location>
</feature>
<keyword evidence="3" id="KW-1185">Reference proteome</keyword>
<evidence type="ECO:0000256" key="1">
    <source>
        <dbReference type="SAM" id="SignalP"/>
    </source>
</evidence>
<keyword evidence="1" id="KW-0732">Signal</keyword>
<gene>
    <name evidence="2" type="ORF">CKO43_10710</name>
</gene>
<sequence length="146" mass="15309">MAYLNRCLLSGLIALTAAHAGAQVPPSPSAQPTCEQPELAQRLAASAAGFLRAVRVGDELPWPRAEQPPGQNLIVQSSEPDPLVHDGFTYHLAADRRTGEVWIIRTGGYAGVREYYGPAGRLAVSGVCPVPVPPGYLQTTPGAGAL</sequence>